<proteinExistence type="predicted"/>
<reference evidence="2 3" key="1">
    <citation type="submission" date="2019-02" db="EMBL/GenBank/DDBJ databases">
        <title>Pedobacter sp. RP-3-11 sp. nov., isolated from Arctic soil.</title>
        <authorList>
            <person name="Dahal R.H."/>
        </authorList>
    </citation>
    <scope>NUCLEOTIDE SEQUENCE [LARGE SCALE GENOMIC DNA]</scope>
    <source>
        <strain evidence="2 3">RP-3-11</strain>
    </source>
</reference>
<evidence type="ECO:0000313" key="2">
    <source>
        <dbReference type="EMBL" id="TCD07696.1"/>
    </source>
</evidence>
<feature type="chain" id="PRO_5020979359" evidence="1">
    <location>
        <begin position="20"/>
        <end position="278"/>
    </location>
</feature>
<keyword evidence="3" id="KW-1185">Reference proteome</keyword>
<evidence type="ECO:0000313" key="3">
    <source>
        <dbReference type="Proteomes" id="UP000291485"/>
    </source>
</evidence>
<organism evidence="2 3">
    <name type="scientific">Pedobacter frigidisoli</name>
    <dbReference type="NCBI Taxonomy" id="2530455"/>
    <lineage>
        <taxon>Bacteria</taxon>
        <taxon>Pseudomonadati</taxon>
        <taxon>Bacteroidota</taxon>
        <taxon>Sphingobacteriia</taxon>
        <taxon>Sphingobacteriales</taxon>
        <taxon>Sphingobacteriaceae</taxon>
        <taxon>Pedobacter</taxon>
    </lineage>
</organism>
<gene>
    <name evidence="2" type="ORF">EZ449_14275</name>
</gene>
<evidence type="ECO:0000256" key="1">
    <source>
        <dbReference type="SAM" id="SignalP"/>
    </source>
</evidence>
<dbReference type="EMBL" id="SJSN01000010">
    <property type="protein sequence ID" value="TCD07696.1"/>
    <property type="molecule type" value="Genomic_DNA"/>
</dbReference>
<dbReference type="AlphaFoldDB" id="A0A4V2MMQ8"/>
<dbReference type="OrthoDB" id="1038500at2"/>
<dbReference type="Proteomes" id="UP000291485">
    <property type="component" value="Unassembled WGS sequence"/>
</dbReference>
<accession>A0A4V2MMQ8</accession>
<dbReference type="RefSeq" id="WP_131559942.1">
    <property type="nucleotide sequence ID" value="NZ_SJSN01000010.1"/>
</dbReference>
<keyword evidence="1" id="KW-0732">Signal</keyword>
<feature type="signal peptide" evidence="1">
    <location>
        <begin position="1"/>
        <end position="19"/>
    </location>
</feature>
<protein>
    <submittedName>
        <fullName evidence="2">DUF4138 domain-containing protein</fullName>
    </submittedName>
</protein>
<dbReference type="InterPro" id="IPR022298">
    <property type="entry name" value="Conjug_transposon_TraN"/>
</dbReference>
<sequence>MKNIIFVIALILTGATCPAQETTSRLITDLPKIFLSPGLSFHLQSPEPISYVDISPGFLKGDLPLANLLRLRLDKDSCSQLSPGLIGSITAVGETFIAQYQIFLLDDADLSRACVEMEIGEQHMRPIERSDISLSSAQISSHARSLLSRRESRPLRSVSKNGISLSLNGIYTAADLVFLDLNITNQGSIPYEIDQLKFEIVDKKINKATSYQSIPLPILYSLYPLGSFQSSFRNIYVLKKATFPAFKQLLISLSETQLSGRTASLSIDYRQVLQADTF</sequence>
<dbReference type="Pfam" id="PF13595">
    <property type="entry name" value="DUF4138"/>
    <property type="match status" value="1"/>
</dbReference>
<name>A0A4V2MMQ8_9SPHI</name>
<comment type="caution">
    <text evidence="2">The sequence shown here is derived from an EMBL/GenBank/DDBJ whole genome shotgun (WGS) entry which is preliminary data.</text>
</comment>